<dbReference type="PANTHER" id="PTHR24252">
    <property type="entry name" value="ACROSIN-RELATED"/>
    <property type="match status" value="1"/>
</dbReference>
<dbReference type="SUPFAM" id="SSF50494">
    <property type="entry name" value="Trypsin-like serine proteases"/>
    <property type="match status" value="1"/>
</dbReference>
<dbReference type="EMBL" id="AYCK01007437">
    <property type="status" value="NOT_ANNOTATED_CDS"/>
    <property type="molecule type" value="Genomic_DNA"/>
</dbReference>
<dbReference type="OMA" id="ENDSYCR"/>
<dbReference type="PROSITE" id="PS00134">
    <property type="entry name" value="TRYPSIN_HIS"/>
    <property type="match status" value="1"/>
</dbReference>
<name>A0A096M599_POEFO</name>
<organism evidence="11 12">
    <name type="scientific">Poecilia formosa</name>
    <name type="common">Amazon molly</name>
    <name type="synonym">Limia formosa</name>
    <dbReference type="NCBI Taxonomy" id="48698"/>
    <lineage>
        <taxon>Eukaryota</taxon>
        <taxon>Metazoa</taxon>
        <taxon>Chordata</taxon>
        <taxon>Craniata</taxon>
        <taxon>Vertebrata</taxon>
        <taxon>Euteleostomi</taxon>
        <taxon>Actinopterygii</taxon>
        <taxon>Neopterygii</taxon>
        <taxon>Teleostei</taxon>
        <taxon>Neoteleostei</taxon>
        <taxon>Acanthomorphata</taxon>
        <taxon>Ovalentaria</taxon>
        <taxon>Atherinomorphae</taxon>
        <taxon>Cyprinodontiformes</taxon>
        <taxon>Poeciliidae</taxon>
        <taxon>Poeciliinae</taxon>
        <taxon>Poecilia</taxon>
    </lineage>
</organism>
<dbReference type="FunFam" id="2.60.120.290:FF:000013">
    <property type="entry name" value="Membrane frizzled-related protein"/>
    <property type="match status" value="1"/>
</dbReference>
<keyword evidence="12" id="KW-1185">Reference proteome</keyword>
<dbReference type="CDD" id="cd00041">
    <property type="entry name" value="CUB"/>
    <property type="match status" value="2"/>
</dbReference>
<dbReference type="PROSITE" id="PS00135">
    <property type="entry name" value="TRYPSIN_SER"/>
    <property type="match status" value="1"/>
</dbReference>
<dbReference type="GeneTree" id="ENSGT00940000157791"/>
<dbReference type="GO" id="GO:0004252">
    <property type="term" value="F:serine-type endopeptidase activity"/>
    <property type="evidence" value="ECO:0007669"/>
    <property type="project" value="InterPro"/>
</dbReference>
<accession>A0A096M599</accession>
<reference evidence="11" key="2">
    <citation type="submission" date="2025-08" db="UniProtKB">
        <authorList>
            <consortium name="Ensembl"/>
        </authorList>
    </citation>
    <scope>IDENTIFICATION</scope>
</reference>
<evidence type="ECO:0000256" key="2">
    <source>
        <dbReference type="ARBA" id="ARBA00022737"/>
    </source>
</evidence>
<dbReference type="Proteomes" id="UP000028760">
    <property type="component" value="Unassembled WGS sequence"/>
</dbReference>
<sequence>KRRFLRVVGGTQATYGSHPWLVSIQNKGSHFCGGAILTDRWILTAAHCFPSLSNVFLSSVTVLVGEFDLRVEDKDEQVFTVKSLLIHENYNHACPMNYDIALVELDRHVAMGARVRPICLPLPDFKIPPSTKCVVAGWGKTWERGHIPAVLREVHLGLVDQAKCKYVQLMIKSSFPKQKQKFLNPAMTILCAGAEGGGRDACQGDSGGPLVCQAGAGSDRWIVLGITSWGQGCGRSWGMKSNRHPSKKGSPGIFTDVKLLLPWIKQKMREASTDLVGVCISGLCSVTDGPVSDSEGLIRNPAFPDTYYDNNQLCLWSIKAHPGHSILLEFDHFDVENSSYCQFDRLTVSGSKNRPVAIFCGKLRPARVLLQNSQNAVLLFSSDINRAGRGFAVRYRGIKGSFPPACGTIVLVEDQISLYTPNYPQSYSNDCALRWVIYSPPGHLVKLTFADFDLEESERCLHDSLTVLGDIEGNKEIAVLCGGSIPPPVLSFSSIMVLHFTSDSRITRRGFSAGLTFISIYGTVLFVCFIPCHIKCLCICF</sequence>
<evidence type="ECO:0000256" key="4">
    <source>
        <dbReference type="ARBA" id="ARBA00022825"/>
    </source>
</evidence>
<protein>
    <submittedName>
        <fullName evidence="11">Ovochymase 2</fullName>
    </submittedName>
</protein>
<dbReference type="InterPro" id="IPR001314">
    <property type="entry name" value="Peptidase_S1A"/>
</dbReference>
<dbReference type="InterPro" id="IPR001254">
    <property type="entry name" value="Trypsin_dom"/>
</dbReference>
<dbReference type="InterPro" id="IPR009003">
    <property type="entry name" value="Peptidase_S1_PA"/>
</dbReference>
<dbReference type="SMART" id="SM00020">
    <property type="entry name" value="Tryp_SPc"/>
    <property type="match status" value="1"/>
</dbReference>
<dbReference type="Gene3D" id="2.60.120.290">
    <property type="entry name" value="Spermadhesin, CUB domain"/>
    <property type="match status" value="2"/>
</dbReference>
<dbReference type="SUPFAM" id="SSF49854">
    <property type="entry name" value="Spermadhesin, CUB domain"/>
    <property type="match status" value="2"/>
</dbReference>
<reference evidence="12" key="1">
    <citation type="submission" date="2013-10" db="EMBL/GenBank/DDBJ databases">
        <authorList>
            <person name="Schartl M."/>
            <person name="Warren W."/>
        </authorList>
    </citation>
    <scope>NUCLEOTIDE SEQUENCE [LARGE SCALE GENOMIC DNA]</scope>
    <source>
        <strain evidence="12">female</strain>
    </source>
</reference>
<evidence type="ECO:0000313" key="12">
    <source>
        <dbReference type="Proteomes" id="UP000028760"/>
    </source>
</evidence>
<dbReference type="AlphaFoldDB" id="A0A096M599"/>
<dbReference type="eggNOG" id="KOG3627">
    <property type="taxonomic scope" value="Eukaryota"/>
</dbReference>
<keyword evidence="4 7" id="KW-0720">Serine protease</keyword>
<dbReference type="FunFam" id="2.60.120.290:FF:000005">
    <property type="entry name" value="Procollagen C-endopeptidase enhancer 1"/>
    <property type="match status" value="1"/>
</dbReference>
<keyword evidence="3 7" id="KW-0378">Hydrolase</keyword>
<comment type="caution">
    <text evidence="6">Lacks conserved residue(s) required for the propagation of feature annotation.</text>
</comment>
<evidence type="ECO:0000256" key="5">
    <source>
        <dbReference type="ARBA" id="ARBA00023157"/>
    </source>
</evidence>
<reference evidence="11" key="3">
    <citation type="submission" date="2025-09" db="UniProtKB">
        <authorList>
            <consortium name="Ensembl"/>
        </authorList>
    </citation>
    <scope>IDENTIFICATION</scope>
</reference>
<dbReference type="Pfam" id="PF00431">
    <property type="entry name" value="CUB"/>
    <property type="match status" value="2"/>
</dbReference>
<keyword evidence="2" id="KW-0677">Repeat</keyword>
<feature type="domain" description="CUB" evidence="9">
    <location>
        <begin position="406"/>
        <end position="518"/>
    </location>
</feature>
<dbReference type="InterPro" id="IPR000859">
    <property type="entry name" value="CUB_dom"/>
</dbReference>
<evidence type="ECO:0000256" key="1">
    <source>
        <dbReference type="ARBA" id="ARBA00022670"/>
    </source>
</evidence>
<evidence type="ECO:0000256" key="6">
    <source>
        <dbReference type="PROSITE-ProRule" id="PRU00059"/>
    </source>
</evidence>
<evidence type="ECO:0000256" key="7">
    <source>
        <dbReference type="RuleBase" id="RU363034"/>
    </source>
</evidence>
<dbReference type="PROSITE" id="PS50240">
    <property type="entry name" value="TRYPSIN_DOM"/>
    <property type="match status" value="1"/>
</dbReference>
<dbReference type="Ensembl" id="ENSPFOT00000028046.1">
    <property type="protein sequence ID" value="ENSPFOP00000026590.1"/>
    <property type="gene ID" value="ENSPFOG00000008651.2"/>
</dbReference>
<dbReference type="Pfam" id="PF00089">
    <property type="entry name" value="Trypsin"/>
    <property type="match status" value="1"/>
</dbReference>
<feature type="domain" description="Peptidase S1" evidence="10">
    <location>
        <begin position="7"/>
        <end position="269"/>
    </location>
</feature>
<evidence type="ECO:0000259" key="9">
    <source>
        <dbReference type="PROSITE" id="PS01180"/>
    </source>
</evidence>
<evidence type="ECO:0000256" key="8">
    <source>
        <dbReference type="SAM" id="Phobius"/>
    </source>
</evidence>
<dbReference type="SMART" id="SM00042">
    <property type="entry name" value="CUB"/>
    <property type="match status" value="2"/>
</dbReference>
<dbReference type="STRING" id="48698.ENSPFOP00000026590"/>
<evidence type="ECO:0000259" key="10">
    <source>
        <dbReference type="PROSITE" id="PS50240"/>
    </source>
</evidence>
<keyword evidence="5" id="KW-1015">Disulfide bond</keyword>
<keyword evidence="8" id="KW-0812">Transmembrane</keyword>
<keyword evidence="1 7" id="KW-0645">Protease</keyword>
<dbReference type="GO" id="GO:0006508">
    <property type="term" value="P:proteolysis"/>
    <property type="evidence" value="ECO:0007669"/>
    <property type="project" value="UniProtKB-KW"/>
</dbReference>
<dbReference type="PROSITE" id="PS01180">
    <property type="entry name" value="CUB"/>
    <property type="match status" value="2"/>
</dbReference>
<dbReference type="PRINTS" id="PR00722">
    <property type="entry name" value="CHYMOTRYPSIN"/>
</dbReference>
<dbReference type="PANTHER" id="PTHR24252:SF10">
    <property type="entry name" value="SERINE PROTEASE 56"/>
    <property type="match status" value="1"/>
</dbReference>
<keyword evidence="8" id="KW-1133">Transmembrane helix</keyword>
<feature type="domain" description="CUB" evidence="9">
    <location>
        <begin position="287"/>
        <end position="398"/>
    </location>
</feature>
<evidence type="ECO:0000256" key="3">
    <source>
        <dbReference type="ARBA" id="ARBA00022801"/>
    </source>
</evidence>
<dbReference type="InterPro" id="IPR033116">
    <property type="entry name" value="TRYPSIN_SER"/>
</dbReference>
<dbReference type="Gene3D" id="2.40.10.10">
    <property type="entry name" value="Trypsin-like serine proteases"/>
    <property type="match status" value="1"/>
</dbReference>
<feature type="transmembrane region" description="Helical" evidence="8">
    <location>
        <begin position="510"/>
        <end position="530"/>
    </location>
</feature>
<dbReference type="CDD" id="cd00190">
    <property type="entry name" value="Tryp_SPc"/>
    <property type="match status" value="1"/>
</dbReference>
<dbReference type="InterPro" id="IPR035914">
    <property type="entry name" value="Sperma_CUB_dom_sf"/>
</dbReference>
<dbReference type="InterPro" id="IPR018114">
    <property type="entry name" value="TRYPSIN_HIS"/>
</dbReference>
<dbReference type="FunFam" id="2.40.10.10:FF:000003">
    <property type="entry name" value="Transmembrane serine protease 3"/>
    <property type="match status" value="1"/>
</dbReference>
<dbReference type="GO" id="GO:0007340">
    <property type="term" value="P:acrosome reaction"/>
    <property type="evidence" value="ECO:0007669"/>
    <property type="project" value="TreeGrafter"/>
</dbReference>
<dbReference type="InterPro" id="IPR043504">
    <property type="entry name" value="Peptidase_S1_PA_chymotrypsin"/>
</dbReference>
<proteinExistence type="predicted"/>
<evidence type="ECO:0000313" key="11">
    <source>
        <dbReference type="Ensembl" id="ENSPFOP00000026590.1"/>
    </source>
</evidence>
<keyword evidence="8" id="KW-0472">Membrane</keyword>